<proteinExistence type="predicted"/>
<dbReference type="SUPFAM" id="SSF54236">
    <property type="entry name" value="Ubiquitin-like"/>
    <property type="match status" value="1"/>
</dbReference>
<feature type="region of interest" description="Disordered" evidence="1">
    <location>
        <begin position="844"/>
        <end position="863"/>
    </location>
</feature>
<dbReference type="Pfam" id="PF00240">
    <property type="entry name" value="ubiquitin"/>
    <property type="match status" value="1"/>
</dbReference>
<feature type="compositionally biased region" description="Basic and acidic residues" evidence="1">
    <location>
        <begin position="66"/>
        <end position="81"/>
    </location>
</feature>
<dbReference type="InterPro" id="IPR037695">
    <property type="entry name" value="IQUB"/>
</dbReference>
<gene>
    <name evidence="3" type="ORF">pdam_00019100</name>
</gene>
<comment type="caution">
    <text evidence="3">The sequence shown here is derived from an EMBL/GenBank/DDBJ whole genome shotgun (WGS) entry which is preliminary data.</text>
</comment>
<organism evidence="3 4">
    <name type="scientific">Pocillopora damicornis</name>
    <name type="common">Cauliflower coral</name>
    <name type="synonym">Millepora damicornis</name>
    <dbReference type="NCBI Taxonomy" id="46731"/>
    <lineage>
        <taxon>Eukaryota</taxon>
        <taxon>Metazoa</taxon>
        <taxon>Cnidaria</taxon>
        <taxon>Anthozoa</taxon>
        <taxon>Hexacorallia</taxon>
        <taxon>Scleractinia</taxon>
        <taxon>Astrocoeniina</taxon>
        <taxon>Pocilloporidae</taxon>
        <taxon>Pocillopora</taxon>
    </lineage>
</organism>
<dbReference type="Pfam" id="PF25805">
    <property type="entry name" value="IQUB"/>
    <property type="match status" value="1"/>
</dbReference>
<feature type="compositionally biased region" description="Basic and acidic residues" evidence="1">
    <location>
        <begin position="94"/>
        <end position="113"/>
    </location>
</feature>
<dbReference type="EMBL" id="RCHS01001019">
    <property type="protein sequence ID" value="RMX55695.1"/>
    <property type="molecule type" value="Genomic_DNA"/>
</dbReference>
<reference evidence="3 4" key="1">
    <citation type="journal article" date="2018" name="Sci. Rep.">
        <title>Comparative analysis of the Pocillopora damicornis genome highlights role of immune system in coral evolution.</title>
        <authorList>
            <person name="Cunning R."/>
            <person name="Bay R.A."/>
            <person name="Gillette P."/>
            <person name="Baker A.C."/>
            <person name="Traylor-Knowles N."/>
        </authorList>
    </citation>
    <scope>NUCLEOTIDE SEQUENCE [LARGE SCALE GENOMIC DNA]</scope>
    <source>
        <strain evidence="3">RSMAS</strain>
        <tissue evidence="3">Whole animal</tissue>
    </source>
</reference>
<feature type="domain" description="Ubiquitin-like" evidence="2">
    <location>
        <begin position="206"/>
        <end position="284"/>
    </location>
</feature>
<accession>A0A3M6UPY8</accession>
<dbReference type="GO" id="GO:0030317">
    <property type="term" value="P:flagellated sperm motility"/>
    <property type="evidence" value="ECO:0007669"/>
    <property type="project" value="TreeGrafter"/>
</dbReference>
<evidence type="ECO:0000256" key="1">
    <source>
        <dbReference type="SAM" id="MobiDB-lite"/>
    </source>
</evidence>
<sequence>MSAQEEIGETQGTNDGNNEGQKPQEGEPPGEIAEEPTQVLDQDGAGDDISVDPAQATNTVKEGDDEIGKADEKEEKVKTVDTNDDPTDANQTEGVKETPVEEKTEENSRKMEETPMSVVISEPDKDVETQESNAQTEGRESPVGDADVSSASPGKVEDKVVETKSESESPLVAPPTSKADRSVDSETPMKDTRDQLESGGIARDGFSANVKFLIMPEGHVQSMTCSLKQSFLELRNHFASEFSQPPQAILMIFDGKMVEDHTVLSDLGVQAGQTVEVEIQSSDPINTPLQYKQSSPMYKLPDKINVRVEVGGKEVELVVHIVQENRKKPFLGGYRHRLTGTEFHNAAAQTLPKIRVPSSVEKFHRDTQTYKLRNRLQQTTNTTSTQMTKDGCYVSNVTDKILIPGKYETADQYHGKILKKVIVLQTYWRRWLAKNYVQRLREDRLRRIEWERQEELRKQKERAERIKREWERRMNPKTKEDFDLLYAHLEKWRNEEMALIDELYSGPERKAALVGLLEQEAYLIASIDRHKLVADEENNDKRIKNFLNKAAAPKKWKAFDGKVTEMDTPYTIRAQELRDIYSTLSMKYLTQDERLDVLLTLKHTVKEHDCKLTQEIIELIDREADLLMRGVKESNLEGLRKRILTLFLQYCKTPLFNPEAARLIKVPQDPAVLRKNIYFCPSCNSYLPSTEFQLSSNSKVVGRCRKCTKLDNDARLRHELSQYRIMLKDLRRSEENVGDGSKIAYLLQEPDLRYLVENIWNSQSVLSAHEDLFDLVLVRWKKYEEWSPWNCILLTKEEASAHAKLENVTEAYGRMFIGKILHKHVLARNYFSRLPGMAEHMKKISGQNRGTGNNGLRAASLKA</sequence>
<dbReference type="PROSITE" id="PS50053">
    <property type="entry name" value="UBIQUITIN_2"/>
    <property type="match status" value="1"/>
</dbReference>
<feature type="compositionally biased region" description="Polar residues" evidence="1">
    <location>
        <begin position="10"/>
        <end position="21"/>
    </location>
</feature>
<dbReference type="AlphaFoldDB" id="A0A3M6UPY8"/>
<dbReference type="InterPro" id="IPR057887">
    <property type="entry name" value="IQUB_helical"/>
</dbReference>
<name>A0A3M6UPY8_POCDA</name>
<dbReference type="GO" id="GO:0001669">
    <property type="term" value="C:acrosomal vesicle"/>
    <property type="evidence" value="ECO:0007669"/>
    <property type="project" value="TreeGrafter"/>
</dbReference>
<dbReference type="Gene3D" id="3.10.20.90">
    <property type="entry name" value="Phosphatidylinositol 3-kinase Catalytic Subunit, Chain A, domain 1"/>
    <property type="match status" value="1"/>
</dbReference>
<dbReference type="PANTHER" id="PTHR21074:SF0">
    <property type="entry name" value="IQ AND UBIQUITIN-LIKE DOMAIN-CONTAINING PROTEIN"/>
    <property type="match status" value="1"/>
</dbReference>
<dbReference type="OMA" id="LYNALEX"/>
<dbReference type="PANTHER" id="PTHR21074">
    <property type="entry name" value="IQ AND UBIQUITIN-LIKE DOMAIN-CONTAINING PROTEIN"/>
    <property type="match status" value="1"/>
</dbReference>
<dbReference type="GO" id="GO:0031514">
    <property type="term" value="C:motile cilium"/>
    <property type="evidence" value="ECO:0007669"/>
    <property type="project" value="TreeGrafter"/>
</dbReference>
<feature type="region of interest" description="Disordered" evidence="1">
    <location>
        <begin position="1"/>
        <end position="201"/>
    </location>
</feature>
<evidence type="ECO:0000259" key="2">
    <source>
        <dbReference type="PROSITE" id="PS50053"/>
    </source>
</evidence>
<keyword evidence="4" id="KW-1185">Reference proteome</keyword>
<dbReference type="InterPro" id="IPR029071">
    <property type="entry name" value="Ubiquitin-like_domsf"/>
</dbReference>
<dbReference type="Proteomes" id="UP000275408">
    <property type="component" value="Unassembled WGS sequence"/>
</dbReference>
<dbReference type="InterPro" id="IPR000626">
    <property type="entry name" value="Ubiquitin-like_dom"/>
</dbReference>
<dbReference type="GO" id="GO:0060271">
    <property type="term" value="P:cilium assembly"/>
    <property type="evidence" value="ECO:0007669"/>
    <property type="project" value="TreeGrafter"/>
</dbReference>
<feature type="compositionally biased region" description="Basic and acidic residues" evidence="1">
    <location>
        <begin position="155"/>
        <end position="167"/>
    </location>
</feature>
<feature type="compositionally biased region" description="Basic and acidic residues" evidence="1">
    <location>
        <begin position="178"/>
        <end position="196"/>
    </location>
</feature>
<evidence type="ECO:0000313" key="4">
    <source>
        <dbReference type="Proteomes" id="UP000275408"/>
    </source>
</evidence>
<dbReference type="OrthoDB" id="10265862at2759"/>
<dbReference type="STRING" id="46731.A0A3M6UPY8"/>
<protein>
    <recommendedName>
        <fullName evidence="2">Ubiquitin-like domain-containing protein</fullName>
    </recommendedName>
</protein>
<evidence type="ECO:0000313" key="3">
    <source>
        <dbReference type="EMBL" id="RMX55695.1"/>
    </source>
</evidence>